<evidence type="ECO:0000313" key="3">
    <source>
        <dbReference type="EMBL" id="KAJ4480114.1"/>
    </source>
</evidence>
<dbReference type="EMBL" id="JAOTPV010000007">
    <property type="protein sequence ID" value="KAJ4480114.1"/>
    <property type="molecule type" value="Genomic_DNA"/>
</dbReference>
<reference evidence="3" key="1">
    <citation type="submission" date="2022-08" db="EMBL/GenBank/DDBJ databases">
        <title>A Global Phylogenomic Analysis of the Shiitake Genus Lentinula.</title>
        <authorList>
            <consortium name="DOE Joint Genome Institute"/>
            <person name="Sierra-Patev S."/>
            <person name="Min B."/>
            <person name="Naranjo-Ortiz M."/>
            <person name="Looney B."/>
            <person name="Konkel Z."/>
            <person name="Slot J.C."/>
            <person name="Sakamoto Y."/>
            <person name="Steenwyk J.L."/>
            <person name="Rokas A."/>
            <person name="Carro J."/>
            <person name="Camarero S."/>
            <person name="Ferreira P."/>
            <person name="Molpeceres G."/>
            <person name="Ruiz-Duenas F.J."/>
            <person name="Serrano A."/>
            <person name="Henrissat B."/>
            <person name="Drula E."/>
            <person name="Hughes K.W."/>
            <person name="Mata J.L."/>
            <person name="Ishikawa N.K."/>
            <person name="Vargas-Isla R."/>
            <person name="Ushijima S."/>
            <person name="Smith C.A."/>
            <person name="Ahrendt S."/>
            <person name="Andreopoulos W."/>
            <person name="He G."/>
            <person name="Labutti K."/>
            <person name="Lipzen A."/>
            <person name="Ng V."/>
            <person name="Riley R."/>
            <person name="Sandor L."/>
            <person name="Barry K."/>
            <person name="Martinez A.T."/>
            <person name="Xiao Y."/>
            <person name="Gibbons J.G."/>
            <person name="Terashima K."/>
            <person name="Grigoriev I.V."/>
            <person name="Hibbett D.S."/>
        </authorList>
    </citation>
    <scope>NUCLEOTIDE SEQUENCE</scope>
    <source>
        <strain evidence="3">JLM2183</strain>
    </source>
</reference>
<protein>
    <submittedName>
        <fullName evidence="3">Uncharacterized protein</fullName>
    </submittedName>
</protein>
<evidence type="ECO:0000313" key="4">
    <source>
        <dbReference type="Proteomes" id="UP001150266"/>
    </source>
</evidence>
<evidence type="ECO:0000256" key="2">
    <source>
        <dbReference type="SAM" id="MobiDB-lite"/>
    </source>
</evidence>
<comment type="caution">
    <text evidence="3">The sequence shown here is derived from an EMBL/GenBank/DDBJ whole genome shotgun (WGS) entry which is preliminary data.</text>
</comment>
<evidence type="ECO:0000256" key="1">
    <source>
        <dbReference type="SAM" id="Coils"/>
    </source>
</evidence>
<feature type="coiled-coil region" evidence="1">
    <location>
        <begin position="12"/>
        <end position="39"/>
    </location>
</feature>
<dbReference type="AlphaFoldDB" id="A0A9W9DPD3"/>
<feature type="compositionally biased region" description="Acidic residues" evidence="2">
    <location>
        <begin position="493"/>
        <end position="503"/>
    </location>
</feature>
<accession>A0A9W9DPD3</accession>
<gene>
    <name evidence="3" type="ORF">J3R30DRAFT_3469458</name>
</gene>
<proteinExistence type="predicted"/>
<sequence length="521" mass="59949">MAHVGLSDKELISKLQEENEMLKRDVERLQKETEVLGREKEVWMKDKLPLRKELKGKELEEFEGQRNSMAQLSLPWELLHLILWHAVAPNALMIPDRCHYSAWSLNVSTTKRLISVCHHWYEAGIELLYADVAVYWMDQLFALQWTLQNRPDLAAKVVSIQLACQVPIPTDQVEAFDGAVVSLAAICPRLTRLSAWQCTYIPSLHYSNILRSFSNVPLTHLAIHSESPLPTTEIIRPFAEHLVSLIIYERDPIYLRSQHNQSTSTQTRPTMPLRFPRLQYFQQGLEPHQLEIISQSWELPALNFLACMEPESWNNVSMYSAVLRYSAALRYLAVLEFILAIGMKVSVLYLAFSPYSEYEDRYLDGPKIQTILSEMQYLRHLIIPSIETLSLKQIEHLDLLCKIDKGRPLTNDQKNRFPSLKSHRLLDCSIITLPWIYTILSPVTAQQYKFRFPGIDIKEDDHSLWGASNLEKTSASDIDTDSSDSDWLPSDSSESDSEPDCEISDSEVEECLKHCQEYGIV</sequence>
<name>A0A9W9DPD3_9AGAR</name>
<dbReference type="OrthoDB" id="3258555at2759"/>
<feature type="region of interest" description="Disordered" evidence="2">
    <location>
        <begin position="474"/>
        <end position="503"/>
    </location>
</feature>
<keyword evidence="1" id="KW-0175">Coiled coil</keyword>
<dbReference type="Proteomes" id="UP001150266">
    <property type="component" value="Unassembled WGS sequence"/>
</dbReference>
<keyword evidence="4" id="KW-1185">Reference proteome</keyword>
<organism evidence="3 4">
    <name type="scientific">Lentinula aciculospora</name>
    <dbReference type="NCBI Taxonomy" id="153920"/>
    <lineage>
        <taxon>Eukaryota</taxon>
        <taxon>Fungi</taxon>
        <taxon>Dikarya</taxon>
        <taxon>Basidiomycota</taxon>
        <taxon>Agaricomycotina</taxon>
        <taxon>Agaricomycetes</taxon>
        <taxon>Agaricomycetidae</taxon>
        <taxon>Agaricales</taxon>
        <taxon>Marasmiineae</taxon>
        <taxon>Omphalotaceae</taxon>
        <taxon>Lentinula</taxon>
    </lineage>
</organism>